<organism evidence="2 3">
    <name type="scientific">Paracoccus salipaludis</name>
    <dbReference type="NCBI Taxonomy" id="2032623"/>
    <lineage>
        <taxon>Bacteria</taxon>
        <taxon>Pseudomonadati</taxon>
        <taxon>Pseudomonadota</taxon>
        <taxon>Alphaproteobacteria</taxon>
        <taxon>Rhodobacterales</taxon>
        <taxon>Paracoccaceae</taxon>
        <taxon>Paracoccus</taxon>
    </lineage>
</organism>
<sequence>MTETDLPHCPRLLARALQPLPLLPLGLALTALSRRLSARHPGMLRRLGAYADHAVLIDPTDLPLVLRMEPSAGPRVTTHRRGRAPQAAARIAGPLSALTGMLHGRYDGDALFFSRDLVIEGDTAAVLALRNALDDAELDLAGELAALAGPFGPAVRQAVALAERASGLSLHREDLPDGAHP</sequence>
<feature type="domain" description="SCP2" evidence="1">
    <location>
        <begin position="50"/>
        <end position="134"/>
    </location>
</feature>
<dbReference type="InterPro" id="IPR003033">
    <property type="entry name" value="SCP2_sterol-bd_dom"/>
</dbReference>
<keyword evidence="3" id="KW-1185">Reference proteome</keyword>
<dbReference type="RefSeq" id="WP_095640818.1">
    <property type="nucleotide sequence ID" value="NZ_NSJZ01000013.1"/>
</dbReference>
<dbReference type="Proteomes" id="UP000218023">
    <property type="component" value="Unassembled WGS sequence"/>
</dbReference>
<evidence type="ECO:0000313" key="2">
    <source>
        <dbReference type="EMBL" id="PAU96522.1"/>
    </source>
</evidence>
<reference evidence="2 3" key="1">
    <citation type="submission" date="2017-09" db="EMBL/GenBank/DDBJ databases">
        <title>Paracoccus alkalisoli sp. nov., isolated from saline alkaline soil.</title>
        <authorList>
            <person name="Dong X."/>
            <person name="Zhang G."/>
        </authorList>
    </citation>
    <scope>NUCLEOTIDE SEQUENCE [LARGE SCALE GENOMIC DNA]</scope>
    <source>
        <strain evidence="2 3">WN007</strain>
    </source>
</reference>
<comment type="caution">
    <text evidence="2">The sequence shown here is derived from an EMBL/GenBank/DDBJ whole genome shotgun (WGS) entry which is preliminary data.</text>
</comment>
<dbReference type="OrthoDB" id="8479080at2"/>
<accession>A0A2A2GIC9</accession>
<dbReference type="AlphaFoldDB" id="A0A2A2GIC9"/>
<dbReference type="InterPro" id="IPR036527">
    <property type="entry name" value="SCP2_sterol-bd_dom_sf"/>
</dbReference>
<evidence type="ECO:0000259" key="1">
    <source>
        <dbReference type="Pfam" id="PF02036"/>
    </source>
</evidence>
<name>A0A2A2GIC9_9RHOB</name>
<gene>
    <name evidence="2" type="ORF">CK240_13300</name>
</gene>
<dbReference type="SUPFAM" id="SSF55718">
    <property type="entry name" value="SCP-like"/>
    <property type="match status" value="1"/>
</dbReference>
<evidence type="ECO:0000313" key="3">
    <source>
        <dbReference type="Proteomes" id="UP000218023"/>
    </source>
</evidence>
<proteinExistence type="predicted"/>
<protein>
    <submittedName>
        <fullName evidence="2">Sterol-binding protein</fullName>
    </submittedName>
</protein>
<dbReference type="EMBL" id="NSJZ01000013">
    <property type="protein sequence ID" value="PAU96522.1"/>
    <property type="molecule type" value="Genomic_DNA"/>
</dbReference>
<dbReference type="Pfam" id="PF02036">
    <property type="entry name" value="SCP2"/>
    <property type="match status" value="1"/>
</dbReference>